<sequence length="66" mass="7252">MTDKTPMLTPMETLQARIDYAFHIKKAGIKSGSEDDVKAICKAIIAKALLYREGQADGGGEDNRRI</sequence>
<protein>
    <submittedName>
        <fullName evidence="1">Uncharacterized protein</fullName>
    </submittedName>
</protein>
<accession>A0A0F9HX90</accession>
<dbReference type="EMBL" id="LAZR01013854">
    <property type="protein sequence ID" value="KKM20036.1"/>
    <property type="molecule type" value="Genomic_DNA"/>
</dbReference>
<comment type="caution">
    <text evidence="1">The sequence shown here is derived from an EMBL/GenBank/DDBJ whole genome shotgun (WGS) entry which is preliminary data.</text>
</comment>
<evidence type="ECO:0000313" key="1">
    <source>
        <dbReference type="EMBL" id="KKM20036.1"/>
    </source>
</evidence>
<proteinExistence type="predicted"/>
<dbReference type="AlphaFoldDB" id="A0A0F9HX90"/>
<organism evidence="1">
    <name type="scientific">marine sediment metagenome</name>
    <dbReference type="NCBI Taxonomy" id="412755"/>
    <lineage>
        <taxon>unclassified sequences</taxon>
        <taxon>metagenomes</taxon>
        <taxon>ecological metagenomes</taxon>
    </lineage>
</organism>
<reference evidence="1" key="1">
    <citation type="journal article" date="2015" name="Nature">
        <title>Complex archaea that bridge the gap between prokaryotes and eukaryotes.</title>
        <authorList>
            <person name="Spang A."/>
            <person name="Saw J.H."/>
            <person name="Jorgensen S.L."/>
            <person name="Zaremba-Niedzwiedzka K."/>
            <person name="Martijn J."/>
            <person name="Lind A.E."/>
            <person name="van Eijk R."/>
            <person name="Schleper C."/>
            <person name="Guy L."/>
            <person name="Ettema T.J."/>
        </authorList>
    </citation>
    <scope>NUCLEOTIDE SEQUENCE</scope>
</reference>
<name>A0A0F9HX90_9ZZZZ</name>
<gene>
    <name evidence="1" type="ORF">LCGC14_1649630</name>
</gene>